<proteinExistence type="predicted"/>
<evidence type="ECO:0008006" key="2">
    <source>
        <dbReference type="Google" id="ProtNLM"/>
    </source>
</evidence>
<protein>
    <recommendedName>
        <fullName evidence="2">Fibronectin type-III domain-containing protein</fullName>
    </recommendedName>
</protein>
<dbReference type="InterPro" id="IPR013783">
    <property type="entry name" value="Ig-like_fold"/>
</dbReference>
<dbReference type="AlphaFoldDB" id="S4RMR0"/>
<dbReference type="Ensembl" id="ENSPMAT00000006525.1">
    <property type="protein sequence ID" value="ENSPMAP00000006496.1"/>
    <property type="gene ID" value="ENSPMAG00000005896.1"/>
</dbReference>
<accession>S4RMR0</accession>
<dbReference type="HOGENOM" id="CLU_1614677_0_0_1"/>
<sequence>ESEIEKEKEQAAFQKAFENFLHNTIFIPRPPGSKSGEIGDSRSVCPKEPGFDQGGARTTAAPRDNFPTMDKVVRQREFAVIEGLRHFTVYRIDIQACNHAAADLGCSMQNYVFARTMPEPHADDIPGSMAAKLLNSNIVFLSWPEPTNPNGLIILYEITVWREQV</sequence>
<reference evidence="1" key="1">
    <citation type="submission" date="2025-08" db="UniProtKB">
        <authorList>
            <consortium name="Ensembl"/>
        </authorList>
    </citation>
    <scope>IDENTIFICATION</scope>
</reference>
<name>S4RMR0_PETMA</name>
<organism evidence="1">
    <name type="scientific">Petromyzon marinus</name>
    <name type="common">Sea lamprey</name>
    <dbReference type="NCBI Taxonomy" id="7757"/>
    <lineage>
        <taxon>Eukaryota</taxon>
        <taxon>Metazoa</taxon>
        <taxon>Chordata</taxon>
        <taxon>Craniata</taxon>
        <taxon>Vertebrata</taxon>
        <taxon>Cyclostomata</taxon>
        <taxon>Hyperoartia</taxon>
        <taxon>Petromyzontiformes</taxon>
        <taxon>Petromyzontidae</taxon>
        <taxon>Petromyzon</taxon>
    </lineage>
</organism>
<evidence type="ECO:0000313" key="1">
    <source>
        <dbReference type="Ensembl" id="ENSPMAP00000006496.1"/>
    </source>
</evidence>
<dbReference type="SUPFAM" id="SSF49265">
    <property type="entry name" value="Fibronectin type III"/>
    <property type="match status" value="1"/>
</dbReference>
<dbReference type="Gene3D" id="2.60.40.10">
    <property type="entry name" value="Immunoglobulins"/>
    <property type="match status" value="2"/>
</dbReference>
<reference evidence="1" key="2">
    <citation type="submission" date="2025-09" db="UniProtKB">
        <authorList>
            <consortium name="Ensembl"/>
        </authorList>
    </citation>
    <scope>IDENTIFICATION</scope>
</reference>
<dbReference type="InterPro" id="IPR036116">
    <property type="entry name" value="FN3_sf"/>
</dbReference>
<dbReference type="GeneTree" id="ENSGT00940000155404"/>